<proteinExistence type="predicted"/>
<evidence type="ECO:0000313" key="1">
    <source>
        <dbReference type="EMBL" id="KAK6784171.1"/>
    </source>
</evidence>
<reference evidence="1 2" key="1">
    <citation type="submission" date="2024-02" db="EMBL/GenBank/DDBJ databases">
        <title>de novo genome assembly of Solanum bulbocastanum strain 11H21.</title>
        <authorList>
            <person name="Hosaka A.J."/>
        </authorList>
    </citation>
    <scope>NUCLEOTIDE SEQUENCE [LARGE SCALE GENOMIC DNA]</scope>
    <source>
        <tissue evidence="1">Young leaves</tissue>
    </source>
</reference>
<comment type="caution">
    <text evidence="1">The sequence shown here is derived from an EMBL/GenBank/DDBJ whole genome shotgun (WGS) entry which is preliminary data.</text>
</comment>
<dbReference type="Proteomes" id="UP001371456">
    <property type="component" value="Unassembled WGS sequence"/>
</dbReference>
<organism evidence="1 2">
    <name type="scientific">Solanum bulbocastanum</name>
    <name type="common">Wild potato</name>
    <dbReference type="NCBI Taxonomy" id="147425"/>
    <lineage>
        <taxon>Eukaryota</taxon>
        <taxon>Viridiplantae</taxon>
        <taxon>Streptophyta</taxon>
        <taxon>Embryophyta</taxon>
        <taxon>Tracheophyta</taxon>
        <taxon>Spermatophyta</taxon>
        <taxon>Magnoliopsida</taxon>
        <taxon>eudicotyledons</taxon>
        <taxon>Gunneridae</taxon>
        <taxon>Pentapetalae</taxon>
        <taxon>asterids</taxon>
        <taxon>lamiids</taxon>
        <taxon>Solanales</taxon>
        <taxon>Solanaceae</taxon>
        <taxon>Solanoideae</taxon>
        <taxon>Solaneae</taxon>
        <taxon>Solanum</taxon>
    </lineage>
</organism>
<keyword evidence="2" id="KW-1185">Reference proteome</keyword>
<sequence length="167" mass="18924">MAEASRFHCEGKSLSQVAGSKKGETNSKYFYSVIRGSRRHAQILRIKDSTGRWLDNTNQISQATIDHFSNIFTRSNDVGASSGSFLRYLDTFVTDIDNDSLEAIPIDEEIKAAVFSKDPNSFASPSRYNDYYLSSAEHSSFVYCPNFTCSGEDLVYTLFQRFCSYYM</sequence>
<gene>
    <name evidence="1" type="ORF">RDI58_017625</name>
</gene>
<dbReference type="EMBL" id="JBANQN010000007">
    <property type="protein sequence ID" value="KAK6784171.1"/>
    <property type="molecule type" value="Genomic_DNA"/>
</dbReference>
<dbReference type="AlphaFoldDB" id="A0AAN8TF00"/>
<name>A0AAN8TF00_SOLBU</name>
<evidence type="ECO:0000313" key="2">
    <source>
        <dbReference type="Proteomes" id="UP001371456"/>
    </source>
</evidence>
<protein>
    <submittedName>
        <fullName evidence="1">Uncharacterized protein</fullName>
    </submittedName>
</protein>
<accession>A0AAN8TF00</accession>